<protein>
    <submittedName>
        <fullName evidence="1">DUF4148 domain-containing protein</fullName>
    </submittedName>
</protein>
<evidence type="ECO:0000313" key="1">
    <source>
        <dbReference type="EMBL" id="MFM0008468.1"/>
    </source>
</evidence>
<dbReference type="RefSeq" id="WP_408183505.1">
    <property type="nucleotide sequence ID" value="NZ_JAQQEZ010000107.1"/>
</dbReference>
<organism evidence="1 2">
    <name type="scientific">Paraburkholderia dipogonis</name>
    <dbReference type="NCBI Taxonomy" id="1211383"/>
    <lineage>
        <taxon>Bacteria</taxon>
        <taxon>Pseudomonadati</taxon>
        <taxon>Pseudomonadota</taxon>
        <taxon>Betaproteobacteria</taxon>
        <taxon>Burkholderiales</taxon>
        <taxon>Burkholderiaceae</taxon>
        <taxon>Paraburkholderia</taxon>
    </lineage>
</organism>
<keyword evidence="2" id="KW-1185">Reference proteome</keyword>
<dbReference type="InterPro" id="IPR025421">
    <property type="entry name" value="DUF4148"/>
</dbReference>
<evidence type="ECO:0000313" key="2">
    <source>
        <dbReference type="Proteomes" id="UP001629230"/>
    </source>
</evidence>
<reference evidence="1 2" key="1">
    <citation type="journal article" date="2024" name="Chem. Sci.">
        <title>Discovery of megapolipeptins by genome mining of a Burkholderiales bacteria collection.</title>
        <authorList>
            <person name="Paulo B.S."/>
            <person name="Recchia M.J.J."/>
            <person name="Lee S."/>
            <person name="Fergusson C.H."/>
            <person name="Romanowski S.B."/>
            <person name="Hernandez A."/>
            <person name="Krull N."/>
            <person name="Liu D.Y."/>
            <person name="Cavanagh H."/>
            <person name="Bos A."/>
            <person name="Gray C.A."/>
            <person name="Murphy B.T."/>
            <person name="Linington R.G."/>
            <person name="Eustaquio A.S."/>
        </authorList>
    </citation>
    <scope>NUCLEOTIDE SEQUENCE [LARGE SCALE GENOMIC DNA]</scope>
    <source>
        <strain evidence="1 2">RL17-350-BIC-A</strain>
    </source>
</reference>
<dbReference type="Proteomes" id="UP001629230">
    <property type="component" value="Unassembled WGS sequence"/>
</dbReference>
<dbReference type="Pfam" id="PF13663">
    <property type="entry name" value="DUF4148"/>
    <property type="match status" value="1"/>
</dbReference>
<comment type="caution">
    <text evidence="1">The sequence shown here is derived from an EMBL/GenBank/DDBJ whole genome shotgun (WGS) entry which is preliminary data.</text>
</comment>
<gene>
    <name evidence="1" type="ORF">PQR57_47200</name>
</gene>
<name>A0ABW9B851_9BURK</name>
<dbReference type="EMBL" id="JAQQEZ010000107">
    <property type="protein sequence ID" value="MFM0008468.1"/>
    <property type="molecule type" value="Genomic_DNA"/>
</dbReference>
<proteinExistence type="predicted"/>
<sequence>MVASALAAPAVSFAQDTTAPVSHAQVRADLVQVEQTGYRPSAKDVYYPADIPAAQARLHGQDMSSTAVGGVSMDGSSPTERCMLCRCL</sequence>
<accession>A0ABW9B851</accession>